<dbReference type="InterPro" id="IPR001881">
    <property type="entry name" value="EGF-like_Ca-bd_dom"/>
</dbReference>
<keyword evidence="9" id="KW-0677">Repeat</keyword>
<dbReference type="Pfam" id="PF07645">
    <property type="entry name" value="EGF_CA"/>
    <property type="match status" value="4"/>
</dbReference>
<dbReference type="PROSITE" id="PS00010">
    <property type="entry name" value="ASX_HYDROXYL"/>
    <property type="match status" value="5"/>
</dbReference>
<dbReference type="STRING" id="361077.A0A151Z3Q6"/>
<keyword evidence="11 16" id="KW-0472">Membrane</keyword>
<evidence type="ECO:0000256" key="3">
    <source>
        <dbReference type="ARBA" id="ARBA00006127"/>
    </source>
</evidence>
<comment type="subcellular location">
    <subcellularLocation>
        <location evidence="1">Membrane</location>
        <topology evidence="1">Single-pass type I membrane protein</topology>
    </subcellularLocation>
    <subcellularLocation>
        <location evidence="2">Secreted</location>
        <location evidence="2">Extracellular space</location>
        <location evidence="2">Extracellular matrix</location>
    </subcellularLocation>
</comment>
<feature type="disulfide bond" evidence="15">
    <location>
        <begin position="520"/>
        <end position="529"/>
    </location>
</feature>
<dbReference type="InterPro" id="IPR026823">
    <property type="entry name" value="cEGF"/>
</dbReference>
<dbReference type="InterPro" id="IPR009030">
    <property type="entry name" value="Growth_fac_rcpt_cys_sf"/>
</dbReference>
<evidence type="ECO:0000259" key="18">
    <source>
        <dbReference type="PROSITE" id="PS50026"/>
    </source>
</evidence>
<evidence type="ECO:0000256" key="12">
    <source>
        <dbReference type="ARBA" id="ARBA00023157"/>
    </source>
</evidence>
<keyword evidence="4" id="KW-0964">Secreted</keyword>
<evidence type="ECO:0000256" key="16">
    <source>
        <dbReference type="SAM" id="Phobius"/>
    </source>
</evidence>
<feature type="domain" description="EGF-like" evidence="18">
    <location>
        <begin position="181"/>
        <end position="221"/>
    </location>
</feature>
<keyword evidence="5" id="KW-0272">Extracellular matrix</keyword>
<evidence type="ECO:0000256" key="7">
    <source>
        <dbReference type="ARBA" id="ARBA00022692"/>
    </source>
</evidence>
<evidence type="ECO:0000256" key="10">
    <source>
        <dbReference type="ARBA" id="ARBA00022989"/>
    </source>
</evidence>
<feature type="domain" description="EGF-like" evidence="18">
    <location>
        <begin position="495"/>
        <end position="530"/>
    </location>
</feature>
<dbReference type="FunFam" id="2.10.25.10:FF:000009">
    <property type="entry name" value="Low-density lipoprotein receptor isoform 1"/>
    <property type="match status" value="1"/>
</dbReference>
<dbReference type="PROSITE" id="PS01186">
    <property type="entry name" value="EGF_2"/>
    <property type="match status" value="5"/>
</dbReference>
<evidence type="ECO:0000256" key="4">
    <source>
        <dbReference type="ARBA" id="ARBA00022525"/>
    </source>
</evidence>
<dbReference type="SMART" id="SM00181">
    <property type="entry name" value="EGF"/>
    <property type="match status" value="8"/>
</dbReference>
<dbReference type="InterPro" id="IPR049883">
    <property type="entry name" value="NOTCH1_EGF-like"/>
</dbReference>
<dbReference type="Pfam" id="PF22933">
    <property type="entry name" value="ComC_SSD"/>
    <property type="match status" value="1"/>
</dbReference>
<protein>
    <submittedName>
        <fullName evidence="19">EGF-like domain-containing protein</fullName>
    </submittedName>
</protein>
<evidence type="ECO:0000256" key="11">
    <source>
        <dbReference type="ARBA" id="ARBA00023136"/>
    </source>
</evidence>
<comment type="caution">
    <text evidence="19">The sequence shown here is derived from an EMBL/GenBank/DDBJ whole genome shotgun (WGS) entry which is preliminary data.</text>
</comment>
<evidence type="ECO:0000256" key="8">
    <source>
        <dbReference type="ARBA" id="ARBA00022729"/>
    </source>
</evidence>
<feature type="disulfide bond" evidence="15">
    <location>
        <begin position="250"/>
        <end position="267"/>
    </location>
</feature>
<feature type="signal peptide" evidence="17">
    <location>
        <begin position="1"/>
        <end position="20"/>
    </location>
</feature>
<feature type="transmembrane region" description="Helical" evidence="16">
    <location>
        <begin position="790"/>
        <end position="813"/>
    </location>
</feature>
<evidence type="ECO:0000256" key="6">
    <source>
        <dbReference type="ARBA" id="ARBA00022536"/>
    </source>
</evidence>
<dbReference type="FunFam" id="2.10.25.10:FF:000038">
    <property type="entry name" value="Fibrillin 2"/>
    <property type="match status" value="1"/>
</dbReference>
<dbReference type="Pfam" id="PF12662">
    <property type="entry name" value="cEGF"/>
    <property type="match status" value="1"/>
</dbReference>
<dbReference type="InterPro" id="IPR018097">
    <property type="entry name" value="EGF_Ca-bd_CS"/>
</dbReference>
<dbReference type="PANTHER" id="PTHR24050">
    <property type="entry name" value="PA14 DOMAIN-CONTAINING PROTEIN"/>
    <property type="match status" value="1"/>
</dbReference>
<dbReference type="OrthoDB" id="19519at2759"/>
<keyword evidence="6 15" id="KW-0245">EGF-like domain</keyword>
<keyword evidence="14" id="KW-0325">Glycoprotein</keyword>
<evidence type="ECO:0000256" key="17">
    <source>
        <dbReference type="SAM" id="SignalP"/>
    </source>
</evidence>
<evidence type="ECO:0000313" key="19">
    <source>
        <dbReference type="EMBL" id="KYQ88578.1"/>
    </source>
</evidence>
<dbReference type="SUPFAM" id="SSF57184">
    <property type="entry name" value="Growth factor receptor domain"/>
    <property type="match status" value="2"/>
</dbReference>
<evidence type="ECO:0000256" key="15">
    <source>
        <dbReference type="PROSITE-ProRule" id="PRU00076"/>
    </source>
</evidence>
<feature type="domain" description="EGF-like" evidence="18">
    <location>
        <begin position="368"/>
        <end position="412"/>
    </location>
</feature>
<dbReference type="CDD" id="cd00054">
    <property type="entry name" value="EGF_CA"/>
    <property type="match status" value="4"/>
</dbReference>
<dbReference type="EMBL" id="LODT01000051">
    <property type="protein sequence ID" value="KYQ88578.1"/>
    <property type="molecule type" value="Genomic_DNA"/>
</dbReference>
<keyword evidence="12 15" id="KW-1015">Disulfide bond</keyword>
<dbReference type="PROSITE" id="PS50026">
    <property type="entry name" value="EGF_3"/>
    <property type="match status" value="6"/>
</dbReference>
<evidence type="ECO:0000256" key="14">
    <source>
        <dbReference type="ARBA" id="ARBA00023180"/>
    </source>
</evidence>
<comment type="similarity">
    <text evidence="3">Belongs to the fibulin family.</text>
</comment>
<feature type="domain" description="EGF-like" evidence="18">
    <location>
        <begin position="452"/>
        <end position="494"/>
    </location>
</feature>
<dbReference type="Proteomes" id="UP000076078">
    <property type="component" value="Unassembled WGS sequence"/>
</dbReference>
<dbReference type="InterPro" id="IPR054484">
    <property type="entry name" value="ComC_SSD"/>
</dbReference>
<comment type="caution">
    <text evidence="15">Lacks conserved residue(s) required for the propagation of feature annotation.</text>
</comment>
<reference evidence="19 20" key="1">
    <citation type="submission" date="2015-12" db="EMBL/GenBank/DDBJ databases">
        <title>Dictyostelia acquired genes for synthesis and detection of signals that induce cell-type specialization by lateral gene transfer from prokaryotes.</title>
        <authorList>
            <person name="Gloeckner G."/>
            <person name="Schaap P."/>
        </authorList>
    </citation>
    <scope>NUCLEOTIDE SEQUENCE [LARGE SCALE GENOMIC DNA]</scope>
    <source>
        <strain evidence="19 20">TK</strain>
    </source>
</reference>
<name>A0A151Z3Q6_TIELA</name>
<dbReference type="SMART" id="SM00179">
    <property type="entry name" value="EGF_CA"/>
    <property type="match status" value="7"/>
</dbReference>
<dbReference type="InterPro" id="IPR000742">
    <property type="entry name" value="EGF"/>
</dbReference>
<dbReference type="InParanoid" id="A0A151Z3Q6"/>
<dbReference type="Gene3D" id="2.10.25.10">
    <property type="entry name" value="Laminin"/>
    <property type="match status" value="8"/>
</dbReference>
<dbReference type="SUPFAM" id="SSF57196">
    <property type="entry name" value="EGF/Laminin"/>
    <property type="match status" value="2"/>
</dbReference>
<keyword evidence="20" id="KW-1185">Reference proteome</keyword>
<evidence type="ECO:0000256" key="1">
    <source>
        <dbReference type="ARBA" id="ARBA00004479"/>
    </source>
</evidence>
<dbReference type="FunFam" id="2.10.25.10:FF:000014">
    <property type="entry name" value="Latent-transforming growth factor beta-binding protein 3"/>
    <property type="match status" value="1"/>
</dbReference>
<dbReference type="OMA" id="KRCSDIN"/>
<evidence type="ECO:0000256" key="2">
    <source>
        <dbReference type="ARBA" id="ARBA00004498"/>
    </source>
</evidence>
<dbReference type="PROSITE" id="PS00022">
    <property type="entry name" value="EGF_1"/>
    <property type="match status" value="1"/>
</dbReference>
<feature type="chain" id="PRO_5007592790" evidence="17">
    <location>
        <begin position="21"/>
        <end position="831"/>
    </location>
</feature>
<sequence length="831" mass="90158">MNKVILLLFIVLLCFKLNNTATLRVAAQCPLGMFYNTQSLTCEILACVNGVSSSCPNGGCTVTNNVAACTCDTSALIDLTDVEGVIDYTTCSQTCDHATSGCGANTECTIALAGSAITCTCISGDYYPDSTNTSCSLNPCSINTNGDLCQQICTLNVTSPTNYTCSCNSGYSLVNGSQCVNIDECTSGLATCSHGCSDKIGSYVCTCEPGYQLNGDGHTCDLINCPSGFEYNTTLLMCTDIDECKLPNNCNTLPNSACSNLEGTYQCDCNQGFQKNETTGTCDNINECKNNNGGCKQLCIDTIPGFQCACSSGFVMSNTTMLCVDINECKIGNEGVCDQICVNTIGSYYCSCNIGYSLDTSNNSTCLNINECLVDNGGCQVFSNTSTCTDTIGSRFCSCPSGYTLKGETQCIDNDECSQDPCDQFCTNTPGSYYCTCAKEFVMDSNNVTCSDRDECQENTHQCKGTSVCLNTIGGYQCQCPSGWEATKDGLDCTKINRCITMNCGNSTQGSCDIEKGCICNPPFSGVDCSFVEVKEVESQPSKETPSVQFFLKSTEYKGDISIVSLQEINYKNDIIKEHPLSNWNYEELILPEKTISKYTLTIQANGYPVNLNVTITQFNQDEQVQFANNTYSMKSKTIKYGISMSEYRFKSSLNHLNLVMSGSIETSQEESCSKVDTSNKLGNEVQYVQYTVNDRTLQGRFINRAIVDGRVQVISTNIVQNNADSSYKNSRSLIQIPVPNYKQTVELDPDFSLLITSKQASSSESTEQTNTLCSNNINNKEETNSKTKLIGIIVGCVGGFIVLTVIVSAVLLKKYKHSHRVISIKKKFGI</sequence>
<accession>A0A151Z3Q6</accession>
<dbReference type="InterPro" id="IPR000152">
    <property type="entry name" value="EGF-type_Asp/Asn_hydroxyl_site"/>
</dbReference>
<evidence type="ECO:0000256" key="9">
    <source>
        <dbReference type="ARBA" id="ARBA00022737"/>
    </source>
</evidence>
<proteinExistence type="inferred from homology"/>
<dbReference type="GO" id="GO:0005509">
    <property type="term" value="F:calcium ion binding"/>
    <property type="evidence" value="ECO:0007669"/>
    <property type="project" value="InterPro"/>
</dbReference>
<keyword evidence="10 16" id="KW-1133">Transmembrane helix</keyword>
<dbReference type="FunFam" id="2.10.25.10:FF:000240">
    <property type="entry name" value="Vitamin K-dependent protein S"/>
    <property type="match status" value="1"/>
</dbReference>
<keyword evidence="7 16" id="KW-0812">Transmembrane</keyword>
<dbReference type="PROSITE" id="PS01187">
    <property type="entry name" value="EGF_CA"/>
    <property type="match status" value="3"/>
</dbReference>
<feature type="domain" description="EGF-like" evidence="18">
    <location>
        <begin position="325"/>
        <end position="362"/>
    </location>
</feature>
<keyword evidence="8 17" id="KW-0732">Signal</keyword>
<keyword evidence="13" id="KW-0675">Receptor</keyword>
<dbReference type="AlphaFoldDB" id="A0A151Z3Q6"/>
<evidence type="ECO:0000256" key="13">
    <source>
        <dbReference type="ARBA" id="ARBA00023170"/>
    </source>
</evidence>
<dbReference type="PANTHER" id="PTHR24050:SF27">
    <property type="entry name" value="FIBRILLIN-1"/>
    <property type="match status" value="1"/>
</dbReference>
<dbReference type="GO" id="GO:0016020">
    <property type="term" value="C:membrane"/>
    <property type="evidence" value="ECO:0007669"/>
    <property type="project" value="UniProtKB-SubCell"/>
</dbReference>
<gene>
    <name evidence="19" type="ORF">DLAC_11311</name>
</gene>
<evidence type="ECO:0000256" key="5">
    <source>
        <dbReference type="ARBA" id="ARBA00022530"/>
    </source>
</evidence>
<feature type="domain" description="EGF-like" evidence="18">
    <location>
        <begin position="240"/>
        <end position="283"/>
    </location>
</feature>
<dbReference type="InterPro" id="IPR052235">
    <property type="entry name" value="Nephronectin_domain"/>
</dbReference>
<evidence type="ECO:0000313" key="20">
    <source>
        <dbReference type="Proteomes" id="UP000076078"/>
    </source>
</evidence>
<organism evidence="19 20">
    <name type="scientific">Tieghemostelium lacteum</name>
    <name type="common">Slime mold</name>
    <name type="synonym">Dictyostelium lacteum</name>
    <dbReference type="NCBI Taxonomy" id="361077"/>
    <lineage>
        <taxon>Eukaryota</taxon>
        <taxon>Amoebozoa</taxon>
        <taxon>Evosea</taxon>
        <taxon>Eumycetozoa</taxon>
        <taxon>Dictyostelia</taxon>
        <taxon>Dictyosteliales</taxon>
        <taxon>Raperosteliaceae</taxon>
        <taxon>Tieghemostelium</taxon>
    </lineage>
</organism>